<dbReference type="Proteomes" id="UP001286456">
    <property type="component" value="Unassembled WGS sequence"/>
</dbReference>
<evidence type="ECO:0000313" key="1">
    <source>
        <dbReference type="EMBL" id="KAK3317667.1"/>
    </source>
</evidence>
<reference evidence="1" key="2">
    <citation type="submission" date="2023-06" db="EMBL/GenBank/DDBJ databases">
        <authorList>
            <consortium name="Lawrence Berkeley National Laboratory"/>
            <person name="Haridas S."/>
            <person name="Hensen N."/>
            <person name="Bonometti L."/>
            <person name="Westerberg I."/>
            <person name="Brannstrom I.O."/>
            <person name="Guillou S."/>
            <person name="Cros-Aarteil S."/>
            <person name="Calhoun S."/>
            <person name="Kuo A."/>
            <person name="Mondo S."/>
            <person name="Pangilinan J."/>
            <person name="Riley R."/>
            <person name="Labutti K."/>
            <person name="Andreopoulos B."/>
            <person name="Lipzen A."/>
            <person name="Chen C."/>
            <person name="Yanf M."/>
            <person name="Daum C."/>
            <person name="Ng V."/>
            <person name="Clum A."/>
            <person name="Steindorff A."/>
            <person name="Ohm R."/>
            <person name="Martin F."/>
            <person name="Silar P."/>
            <person name="Natvig D."/>
            <person name="Lalanne C."/>
            <person name="Gautier V."/>
            <person name="Ament-Velasquez S.L."/>
            <person name="Kruys A."/>
            <person name="Hutchinson M.I."/>
            <person name="Powell A.J."/>
            <person name="Barry K."/>
            <person name="Miller A.N."/>
            <person name="Grigoriev I.V."/>
            <person name="Debuchy R."/>
            <person name="Gladieux P."/>
            <person name="Thoren M.H."/>
            <person name="Johannesson H."/>
        </authorList>
    </citation>
    <scope>NUCLEOTIDE SEQUENCE</scope>
    <source>
        <strain evidence="1">SMH4131-1</strain>
    </source>
</reference>
<comment type="caution">
    <text evidence="1">The sequence shown here is derived from an EMBL/GenBank/DDBJ whole genome shotgun (WGS) entry which is preliminary data.</text>
</comment>
<sequence>MPRNGHLPTEIRLLIIEALIDGNPNSRGDLFSLISASPPDLQCFLGSRIPLLCRLADGQVVDLLGGPLAFWSSCQIAWRLCGLTRGGEGTKQSRCRNCQRFTKPEEDNDPNQFHHLGEGPCVDWEAHPDAIAAVIRFCATIKAASKFPKHGSGPSSDELWDSDTVIVNLSIRSQANVEYAQDPSEGFYMYNLHGIDRDQKKLEDLAIYELCWIKWLRDNPKDAFSDILKEPWRTDLRNPELTALVNQRTPKPAYWPSLGHTACCIPVPLYRELLRDLLKEIYLSSENQVVLLDYMRSQGLVFWNRLAGMSASERLESMKNRLYSSRSTGREGSPTAKYHLVYASATIRVKYTADAVPVHFAPNPQQWYHPPLLYDTVPGYN</sequence>
<proteinExistence type="predicted"/>
<reference evidence="1" key="1">
    <citation type="journal article" date="2023" name="Mol. Phylogenet. Evol.">
        <title>Genome-scale phylogeny and comparative genomics of the fungal order Sordariales.</title>
        <authorList>
            <person name="Hensen N."/>
            <person name="Bonometti L."/>
            <person name="Westerberg I."/>
            <person name="Brannstrom I.O."/>
            <person name="Guillou S."/>
            <person name="Cros-Aarteil S."/>
            <person name="Calhoun S."/>
            <person name="Haridas S."/>
            <person name="Kuo A."/>
            <person name="Mondo S."/>
            <person name="Pangilinan J."/>
            <person name="Riley R."/>
            <person name="LaButti K."/>
            <person name="Andreopoulos B."/>
            <person name="Lipzen A."/>
            <person name="Chen C."/>
            <person name="Yan M."/>
            <person name="Daum C."/>
            <person name="Ng V."/>
            <person name="Clum A."/>
            <person name="Steindorff A."/>
            <person name="Ohm R.A."/>
            <person name="Martin F."/>
            <person name="Silar P."/>
            <person name="Natvig D.O."/>
            <person name="Lalanne C."/>
            <person name="Gautier V."/>
            <person name="Ament-Velasquez S.L."/>
            <person name="Kruys A."/>
            <person name="Hutchinson M.I."/>
            <person name="Powell A.J."/>
            <person name="Barry K."/>
            <person name="Miller A.N."/>
            <person name="Grigoriev I.V."/>
            <person name="Debuchy R."/>
            <person name="Gladieux P."/>
            <person name="Hiltunen Thoren M."/>
            <person name="Johannesson H."/>
        </authorList>
    </citation>
    <scope>NUCLEOTIDE SEQUENCE</scope>
    <source>
        <strain evidence="1">SMH4131-1</strain>
    </source>
</reference>
<keyword evidence="2" id="KW-1185">Reference proteome</keyword>
<organism evidence="1 2">
    <name type="scientific">Cercophora scortea</name>
    <dbReference type="NCBI Taxonomy" id="314031"/>
    <lineage>
        <taxon>Eukaryota</taxon>
        <taxon>Fungi</taxon>
        <taxon>Dikarya</taxon>
        <taxon>Ascomycota</taxon>
        <taxon>Pezizomycotina</taxon>
        <taxon>Sordariomycetes</taxon>
        <taxon>Sordariomycetidae</taxon>
        <taxon>Sordariales</taxon>
        <taxon>Lasiosphaeriaceae</taxon>
        <taxon>Cercophora</taxon>
    </lineage>
</organism>
<gene>
    <name evidence="1" type="ORF">B0T19DRAFT_405346</name>
</gene>
<dbReference type="EMBL" id="JAUEPO010000007">
    <property type="protein sequence ID" value="KAK3317667.1"/>
    <property type="molecule type" value="Genomic_DNA"/>
</dbReference>
<dbReference type="AlphaFoldDB" id="A0AAE0I3U8"/>
<evidence type="ECO:0000313" key="2">
    <source>
        <dbReference type="Proteomes" id="UP001286456"/>
    </source>
</evidence>
<protein>
    <submittedName>
        <fullName evidence="1">Uncharacterized protein</fullName>
    </submittedName>
</protein>
<name>A0AAE0I3U8_9PEZI</name>
<accession>A0AAE0I3U8</accession>